<dbReference type="PANTHER" id="PTHR33911">
    <property type="entry name" value="RRNA-PROCESSING PROTEIN EFG1"/>
    <property type="match status" value="1"/>
</dbReference>
<evidence type="ECO:0000313" key="10">
    <source>
        <dbReference type="EMBL" id="KAG7660896.1"/>
    </source>
</evidence>
<evidence type="ECO:0000256" key="8">
    <source>
        <dbReference type="SAM" id="Coils"/>
    </source>
</evidence>
<sequence>MMPKAPKSQYRRPRGASIEVAETMGSGAAKIKKKIRDIERLLKKNDKLPADKRVEYDRALKALKVELQNTQVQLKAKEIGKKYHMVRFFEKKKAIRKLKQLRKQFEEVNQTGIRKDIKKIRKQLRHGEVDLAYVILFPKTEKYISLYPNAKENDEVDMSNPKAKLGARKTEERRKQIRKEVEKLMEDGKLPFSIDEAITGKAITLYTETVGQSTSISQEIDAPEVKKEGEEEEEDEFFE</sequence>
<evidence type="ECO:0000256" key="4">
    <source>
        <dbReference type="ARBA" id="ARBA00019827"/>
    </source>
</evidence>
<evidence type="ECO:0000256" key="1">
    <source>
        <dbReference type="ARBA" id="ARBA00004604"/>
    </source>
</evidence>
<feature type="compositionally biased region" description="Acidic residues" evidence="9">
    <location>
        <begin position="230"/>
        <end position="239"/>
    </location>
</feature>
<dbReference type="InterPro" id="IPR019310">
    <property type="entry name" value="Efg1"/>
</dbReference>
<keyword evidence="5" id="KW-0698">rRNA processing</keyword>
<dbReference type="EMBL" id="JAGSYN010000272">
    <property type="protein sequence ID" value="KAG7660896.1"/>
    <property type="molecule type" value="Genomic_DNA"/>
</dbReference>
<dbReference type="Proteomes" id="UP000694255">
    <property type="component" value="Unassembled WGS sequence"/>
</dbReference>
<gene>
    <name evidence="10" type="ORF">J8A68_005571</name>
</gene>
<evidence type="ECO:0000313" key="11">
    <source>
        <dbReference type="Proteomes" id="UP000694255"/>
    </source>
</evidence>
<accession>A0A8J5QGQ8</accession>
<dbReference type="GeneID" id="73472371"/>
<reference evidence="10 11" key="1">
    <citation type="journal article" date="2021" name="DNA Res.">
        <title>Genome analysis of Candida subhashii reveals its hybrid nature and dual mitochondrial genome conformations.</title>
        <authorList>
            <person name="Mixao V."/>
            <person name="Hegedusova E."/>
            <person name="Saus E."/>
            <person name="Pryszcz L.P."/>
            <person name="Cillingova A."/>
            <person name="Nosek J."/>
            <person name="Gabaldon T."/>
        </authorList>
    </citation>
    <scope>NUCLEOTIDE SEQUENCE [LARGE SCALE GENOMIC DNA]</scope>
    <source>
        <strain evidence="10 11">CBS 10753</strain>
    </source>
</reference>
<evidence type="ECO:0000256" key="6">
    <source>
        <dbReference type="ARBA" id="ARBA00023054"/>
    </source>
</evidence>
<evidence type="ECO:0000256" key="9">
    <source>
        <dbReference type="SAM" id="MobiDB-lite"/>
    </source>
</evidence>
<dbReference type="InterPro" id="IPR050786">
    <property type="entry name" value="EFG1_rRNA-proc"/>
</dbReference>
<keyword evidence="7" id="KW-0539">Nucleus</keyword>
<comment type="subcellular location">
    <subcellularLocation>
        <location evidence="1">Nucleus</location>
        <location evidence="1">Nucleolus</location>
    </subcellularLocation>
</comment>
<dbReference type="AlphaFoldDB" id="A0A8J5QGQ8"/>
<dbReference type="GO" id="GO:0030688">
    <property type="term" value="C:preribosome, small subunit precursor"/>
    <property type="evidence" value="ECO:0007669"/>
    <property type="project" value="TreeGrafter"/>
</dbReference>
<dbReference type="OrthoDB" id="47732at2759"/>
<proteinExistence type="inferred from homology"/>
<dbReference type="GO" id="GO:0005730">
    <property type="term" value="C:nucleolus"/>
    <property type="evidence" value="ECO:0007669"/>
    <property type="project" value="UniProtKB-SubCell"/>
</dbReference>
<protein>
    <recommendedName>
        <fullName evidence="3">rRNA-processing protein EFG1</fullName>
    </recommendedName>
    <alternativeName>
        <fullName evidence="4">rRNA-processing protein efg1</fullName>
    </alternativeName>
</protein>
<feature type="region of interest" description="Disordered" evidence="9">
    <location>
        <begin position="211"/>
        <end position="239"/>
    </location>
</feature>
<feature type="coiled-coil region" evidence="8">
    <location>
        <begin position="53"/>
        <end position="111"/>
    </location>
</feature>
<dbReference type="RefSeq" id="XP_049261129.1">
    <property type="nucleotide sequence ID" value="XM_049409652.1"/>
</dbReference>
<comment type="similarity">
    <text evidence="2">Belongs to the EFG1 family.</text>
</comment>
<dbReference type="GO" id="GO:0000462">
    <property type="term" value="P:maturation of SSU-rRNA from tricistronic rRNA transcript (SSU-rRNA, 5.8S rRNA, LSU-rRNA)"/>
    <property type="evidence" value="ECO:0007669"/>
    <property type="project" value="TreeGrafter"/>
</dbReference>
<comment type="caution">
    <text evidence="10">The sequence shown here is derived from an EMBL/GenBank/DDBJ whole genome shotgun (WGS) entry which is preliminary data.</text>
</comment>
<evidence type="ECO:0000256" key="5">
    <source>
        <dbReference type="ARBA" id="ARBA00022552"/>
    </source>
</evidence>
<evidence type="ECO:0000256" key="7">
    <source>
        <dbReference type="ARBA" id="ARBA00023242"/>
    </source>
</evidence>
<evidence type="ECO:0000256" key="2">
    <source>
        <dbReference type="ARBA" id="ARBA00006916"/>
    </source>
</evidence>
<evidence type="ECO:0000256" key="3">
    <source>
        <dbReference type="ARBA" id="ARBA00018689"/>
    </source>
</evidence>
<keyword evidence="11" id="KW-1185">Reference proteome</keyword>
<keyword evidence="6 8" id="KW-0175">Coiled coil</keyword>
<name>A0A8J5QGQ8_9ASCO</name>
<dbReference type="Pfam" id="PF10153">
    <property type="entry name" value="Efg1"/>
    <property type="match status" value="1"/>
</dbReference>
<organism evidence="10 11">
    <name type="scientific">[Candida] subhashii</name>
    <dbReference type="NCBI Taxonomy" id="561895"/>
    <lineage>
        <taxon>Eukaryota</taxon>
        <taxon>Fungi</taxon>
        <taxon>Dikarya</taxon>
        <taxon>Ascomycota</taxon>
        <taxon>Saccharomycotina</taxon>
        <taxon>Pichiomycetes</taxon>
        <taxon>Debaryomycetaceae</taxon>
        <taxon>Spathaspora</taxon>
    </lineage>
</organism>
<dbReference type="PANTHER" id="PTHR33911:SF1">
    <property type="entry name" value="RRNA-PROCESSING PROTEIN EFG1"/>
    <property type="match status" value="1"/>
</dbReference>